<name>A0A1Y2PGD4_9FLAO</name>
<dbReference type="STRING" id="1635173.WH52_03425"/>
<feature type="signal peptide" evidence="2">
    <location>
        <begin position="1"/>
        <end position="18"/>
    </location>
</feature>
<comment type="caution">
    <text evidence="4">The sequence shown here is derived from an EMBL/GenBank/DDBJ whole genome shotgun (WGS) entry which is preliminary data.</text>
</comment>
<reference evidence="4 5" key="1">
    <citation type="submission" date="2015-03" db="EMBL/GenBank/DDBJ databases">
        <title>Genome sequence of Tenacibaculum sp. S2-2, isolated from intestinal microbiota of sea cucumber, Apostichopus japonicas.</title>
        <authorList>
            <person name="Shao Z."/>
            <person name="Wang L."/>
            <person name="Li X."/>
        </authorList>
    </citation>
    <scope>NUCLEOTIDE SEQUENCE [LARGE SCALE GENOMIC DNA]</scope>
    <source>
        <strain evidence="4 5">S2-2</strain>
    </source>
</reference>
<dbReference type="NCBIfam" id="TIGR04183">
    <property type="entry name" value="Por_Secre_tail"/>
    <property type="match status" value="1"/>
</dbReference>
<dbReference type="InParanoid" id="A0A1Y2PGD4"/>
<evidence type="ECO:0000256" key="1">
    <source>
        <dbReference type="ARBA" id="ARBA00022729"/>
    </source>
</evidence>
<keyword evidence="1 2" id="KW-0732">Signal</keyword>
<accession>A0A1Y2PGD4</accession>
<gene>
    <name evidence="4" type="ORF">WH52_03425</name>
</gene>
<dbReference type="InterPro" id="IPR025667">
    <property type="entry name" value="SprB_repeat"/>
</dbReference>
<dbReference type="OrthoDB" id="1373043at2"/>
<evidence type="ECO:0000313" key="4">
    <source>
        <dbReference type="EMBL" id="OSY88738.1"/>
    </source>
</evidence>
<dbReference type="Pfam" id="PF13573">
    <property type="entry name" value="SprB"/>
    <property type="match status" value="1"/>
</dbReference>
<proteinExistence type="predicted"/>
<dbReference type="AlphaFoldDB" id="A0A1Y2PGD4"/>
<evidence type="ECO:0000256" key="2">
    <source>
        <dbReference type="SAM" id="SignalP"/>
    </source>
</evidence>
<organism evidence="4 5">
    <name type="scientific">Tenacibaculum holothuriorum</name>
    <dbReference type="NCBI Taxonomy" id="1635173"/>
    <lineage>
        <taxon>Bacteria</taxon>
        <taxon>Pseudomonadati</taxon>
        <taxon>Bacteroidota</taxon>
        <taxon>Flavobacteriia</taxon>
        <taxon>Flavobacteriales</taxon>
        <taxon>Flavobacteriaceae</taxon>
        <taxon>Tenacibaculum</taxon>
    </lineage>
</organism>
<sequence>MRKVFILLFIILSTQLIAQNLTVTITASNVTCNGTCDGLITVNASGGSGNYNYELFNASNVSVATATSNTFSGLCAGEFYVRVIDSNNTQTDSNTVTIVEPAALNMTVEVIDSGTVSSGVIIMNVTGGVPPYVYNLTGTQYISTNVFSDLAPGDYTVSAQDQNGCLVQKSNVTIAQTTNDTSVENTGDELSAKIDADSYQWINAANQTSISGANQKTYKVTEVGKYRVEMEKNGQRISSETFEVTTLGVDNVSLKSLKVYPNPTSKLIKVPTELIGEEFTIVSVLGKQVLSGKITQEQINIEDLSKGIFFLKVKKHKAFKFVKK</sequence>
<feature type="domain" description="Secretion system C-terminal sorting" evidence="3">
    <location>
        <begin position="259"/>
        <end position="320"/>
    </location>
</feature>
<evidence type="ECO:0000313" key="5">
    <source>
        <dbReference type="Proteomes" id="UP000194221"/>
    </source>
</evidence>
<keyword evidence="5" id="KW-1185">Reference proteome</keyword>
<feature type="chain" id="PRO_5013322517" description="Secretion system C-terminal sorting domain-containing protein" evidence="2">
    <location>
        <begin position="19"/>
        <end position="324"/>
    </location>
</feature>
<dbReference type="Proteomes" id="UP000194221">
    <property type="component" value="Unassembled WGS sequence"/>
</dbReference>
<dbReference type="EMBL" id="LAPZ01000002">
    <property type="protein sequence ID" value="OSY88738.1"/>
    <property type="molecule type" value="Genomic_DNA"/>
</dbReference>
<dbReference type="Pfam" id="PF18962">
    <property type="entry name" value="Por_Secre_tail"/>
    <property type="match status" value="1"/>
</dbReference>
<dbReference type="InterPro" id="IPR026444">
    <property type="entry name" value="Secre_tail"/>
</dbReference>
<evidence type="ECO:0000259" key="3">
    <source>
        <dbReference type="Pfam" id="PF18962"/>
    </source>
</evidence>
<protein>
    <recommendedName>
        <fullName evidence="3">Secretion system C-terminal sorting domain-containing protein</fullName>
    </recommendedName>
</protein>
<dbReference type="RefSeq" id="WP_086029540.1">
    <property type="nucleotide sequence ID" value="NZ_LAPZ01000002.1"/>
</dbReference>